<gene>
    <name evidence="1" type="primary">KAFR0C03800</name>
    <name evidence="1" type="ORF">KAFR_0C03800</name>
</gene>
<dbReference type="AlphaFoldDB" id="H2ASM1"/>
<dbReference type="Proteomes" id="UP000005220">
    <property type="component" value="Chromosome 3"/>
</dbReference>
<dbReference type="Pfam" id="PF23521">
    <property type="entry name" value="YKL023C-A"/>
    <property type="match status" value="1"/>
</dbReference>
<dbReference type="RefSeq" id="XP_003956506.1">
    <property type="nucleotide sequence ID" value="XM_003956457.1"/>
</dbReference>
<dbReference type="EMBL" id="HE650823">
    <property type="protein sequence ID" value="CCF57371.1"/>
    <property type="molecule type" value="Genomic_DNA"/>
</dbReference>
<dbReference type="InterPro" id="IPR057781">
    <property type="entry name" value="YKL023C-A-like"/>
</dbReference>
<accession>H2ASM1</accession>
<dbReference type="KEGG" id="kaf:KAFR_0C03800"/>
<protein>
    <submittedName>
        <fullName evidence="1">Uncharacterized protein</fullName>
    </submittedName>
</protein>
<sequence length="83" mass="9494">MYKSIQFCRSISSLHFRSCKPKKFSTMKKTKFHKKSSNNFDNKSVADKSSIRGKQVALIGVLAILTTAVSFTYQKNKPIEFIE</sequence>
<proteinExistence type="predicted"/>
<dbReference type="FunCoup" id="H2ASM1">
    <property type="interactions" value="1"/>
</dbReference>
<dbReference type="HOGENOM" id="CLU_2542888_0_0_1"/>
<reference evidence="1 2" key="1">
    <citation type="journal article" date="2011" name="Proc. Natl. Acad. Sci. U.S.A.">
        <title>Evolutionary erosion of yeast sex chromosomes by mating-type switching accidents.</title>
        <authorList>
            <person name="Gordon J.L."/>
            <person name="Armisen D."/>
            <person name="Proux-Wera E."/>
            <person name="Oheigeartaigh S.S."/>
            <person name="Byrne K.P."/>
            <person name="Wolfe K.H."/>
        </authorList>
    </citation>
    <scope>NUCLEOTIDE SEQUENCE [LARGE SCALE GENOMIC DNA]</scope>
    <source>
        <strain evidence="2">ATCC 22294 / BCRC 22015 / CBS 2517 / CECT 1963 / NBRC 1671 / NRRL Y-8276</strain>
    </source>
</reference>
<organism evidence="1 2">
    <name type="scientific">Kazachstania africana (strain ATCC 22294 / BCRC 22015 / CBS 2517 / CECT 1963 / NBRC 1671 / NRRL Y-8276)</name>
    <name type="common">Yeast</name>
    <name type="synonym">Kluyveromyces africanus</name>
    <dbReference type="NCBI Taxonomy" id="1071382"/>
    <lineage>
        <taxon>Eukaryota</taxon>
        <taxon>Fungi</taxon>
        <taxon>Dikarya</taxon>
        <taxon>Ascomycota</taxon>
        <taxon>Saccharomycotina</taxon>
        <taxon>Saccharomycetes</taxon>
        <taxon>Saccharomycetales</taxon>
        <taxon>Saccharomycetaceae</taxon>
        <taxon>Kazachstania</taxon>
    </lineage>
</organism>
<dbReference type="InParanoid" id="H2ASM1"/>
<dbReference type="GeneID" id="13885290"/>
<name>H2ASM1_KAZAF</name>
<evidence type="ECO:0000313" key="2">
    <source>
        <dbReference type="Proteomes" id="UP000005220"/>
    </source>
</evidence>
<keyword evidence="2" id="KW-1185">Reference proteome</keyword>
<evidence type="ECO:0000313" key="1">
    <source>
        <dbReference type="EMBL" id="CCF57371.1"/>
    </source>
</evidence>